<feature type="compositionally biased region" description="Basic and acidic residues" evidence="5">
    <location>
        <begin position="411"/>
        <end position="421"/>
    </location>
</feature>
<evidence type="ECO:0000256" key="4">
    <source>
        <dbReference type="ARBA" id="ARBA00023136"/>
    </source>
</evidence>
<feature type="compositionally biased region" description="Basic and acidic residues" evidence="5">
    <location>
        <begin position="387"/>
        <end position="397"/>
    </location>
</feature>
<dbReference type="InterPro" id="IPR005178">
    <property type="entry name" value="Ostalpha/TMEM184C"/>
</dbReference>
<feature type="transmembrane region" description="Helical" evidence="6">
    <location>
        <begin position="169"/>
        <end position="191"/>
    </location>
</feature>
<evidence type="ECO:0000256" key="5">
    <source>
        <dbReference type="SAM" id="MobiDB-lite"/>
    </source>
</evidence>
<dbReference type="Pfam" id="PF03619">
    <property type="entry name" value="Solute_trans_a"/>
    <property type="match status" value="1"/>
</dbReference>
<feature type="transmembrane region" description="Helical" evidence="6">
    <location>
        <begin position="24"/>
        <end position="46"/>
    </location>
</feature>
<feature type="region of interest" description="Disordered" evidence="5">
    <location>
        <begin position="387"/>
        <end position="430"/>
    </location>
</feature>
<name>A0A1R3HA08_COCAP</name>
<evidence type="ECO:0000256" key="6">
    <source>
        <dbReference type="SAM" id="Phobius"/>
    </source>
</evidence>
<evidence type="ECO:0000256" key="1">
    <source>
        <dbReference type="ARBA" id="ARBA00004141"/>
    </source>
</evidence>
<proteinExistence type="predicted"/>
<dbReference type="STRING" id="210143.A0A1R3HA08"/>
<organism evidence="7 8">
    <name type="scientific">Corchorus capsularis</name>
    <name type="common">Jute</name>
    <dbReference type="NCBI Taxonomy" id="210143"/>
    <lineage>
        <taxon>Eukaryota</taxon>
        <taxon>Viridiplantae</taxon>
        <taxon>Streptophyta</taxon>
        <taxon>Embryophyta</taxon>
        <taxon>Tracheophyta</taxon>
        <taxon>Spermatophyta</taxon>
        <taxon>Magnoliopsida</taxon>
        <taxon>eudicotyledons</taxon>
        <taxon>Gunneridae</taxon>
        <taxon>Pentapetalae</taxon>
        <taxon>rosids</taxon>
        <taxon>malvids</taxon>
        <taxon>Malvales</taxon>
        <taxon>Malvaceae</taxon>
        <taxon>Grewioideae</taxon>
        <taxon>Apeibeae</taxon>
        <taxon>Corchorus</taxon>
    </lineage>
</organism>
<evidence type="ECO:0000313" key="7">
    <source>
        <dbReference type="EMBL" id="OMO67189.1"/>
    </source>
</evidence>
<evidence type="ECO:0000256" key="3">
    <source>
        <dbReference type="ARBA" id="ARBA00022989"/>
    </source>
</evidence>
<keyword evidence="2 6" id="KW-0812">Transmembrane</keyword>
<feature type="transmembrane region" description="Helical" evidence="6">
    <location>
        <begin position="246"/>
        <end position="267"/>
    </location>
</feature>
<dbReference type="Proteomes" id="UP000188268">
    <property type="component" value="Unassembled WGS sequence"/>
</dbReference>
<evidence type="ECO:0000256" key="2">
    <source>
        <dbReference type="ARBA" id="ARBA00022692"/>
    </source>
</evidence>
<keyword evidence="3 6" id="KW-1133">Transmembrane helix</keyword>
<reference evidence="7 8" key="1">
    <citation type="submission" date="2013-09" db="EMBL/GenBank/DDBJ databases">
        <title>Corchorus capsularis genome sequencing.</title>
        <authorList>
            <person name="Alam M."/>
            <person name="Haque M.S."/>
            <person name="Islam M.S."/>
            <person name="Emdad E.M."/>
            <person name="Islam M.M."/>
            <person name="Ahmed B."/>
            <person name="Halim A."/>
            <person name="Hossen Q.M.M."/>
            <person name="Hossain M.Z."/>
            <person name="Ahmed R."/>
            <person name="Khan M.M."/>
            <person name="Islam R."/>
            <person name="Rashid M.M."/>
            <person name="Khan S.A."/>
            <person name="Rahman M.S."/>
            <person name="Alam M."/>
        </authorList>
    </citation>
    <scope>NUCLEOTIDE SEQUENCE [LARGE SCALE GENOMIC DNA]</scope>
    <source>
        <strain evidence="8">cv. CVL-1</strain>
        <tissue evidence="7">Whole seedling</tissue>
    </source>
</reference>
<dbReference type="SMART" id="SM01417">
    <property type="entry name" value="Solute_trans_a"/>
    <property type="match status" value="1"/>
</dbReference>
<feature type="transmembrane region" description="Helical" evidence="6">
    <location>
        <begin position="203"/>
        <end position="225"/>
    </location>
</feature>
<comment type="caution">
    <text evidence="7">The sequence shown here is derived from an EMBL/GenBank/DDBJ whole genome shotgun (WGS) entry which is preliminary data.</text>
</comment>
<dbReference type="OrthoDB" id="5348404at2759"/>
<dbReference type="GO" id="GO:0016020">
    <property type="term" value="C:membrane"/>
    <property type="evidence" value="ECO:0007669"/>
    <property type="project" value="UniProtKB-SubCell"/>
</dbReference>
<dbReference type="EMBL" id="AWWV01012444">
    <property type="protein sequence ID" value="OMO67189.1"/>
    <property type="molecule type" value="Genomic_DNA"/>
</dbReference>
<feature type="transmembrane region" description="Helical" evidence="6">
    <location>
        <begin position="279"/>
        <end position="297"/>
    </location>
</feature>
<keyword evidence="8" id="KW-1185">Reference proteome</keyword>
<dbReference type="OMA" id="AHAFVFN"/>
<gene>
    <name evidence="7" type="ORF">CCACVL1_20748</name>
</gene>
<protein>
    <submittedName>
        <fullName evidence="7">Organic solute transporter Ost-alpha</fullName>
    </submittedName>
</protein>
<dbReference type="PANTHER" id="PTHR23423">
    <property type="entry name" value="ORGANIC SOLUTE TRANSPORTER-RELATED"/>
    <property type="match status" value="1"/>
</dbReference>
<feature type="compositionally biased region" description="Acidic residues" evidence="5">
    <location>
        <begin position="398"/>
        <end position="410"/>
    </location>
</feature>
<feature type="transmembrane region" description="Helical" evidence="6">
    <location>
        <begin position="58"/>
        <end position="78"/>
    </location>
</feature>
<dbReference type="Gramene" id="OMO67189">
    <property type="protein sequence ID" value="OMO67189"/>
    <property type="gene ID" value="CCACVL1_20748"/>
</dbReference>
<dbReference type="AlphaFoldDB" id="A0A1R3HA08"/>
<comment type="subcellular location">
    <subcellularLocation>
        <location evidence="1">Membrane</location>
        <topology evidence="1">Multi-pass membrane protein</topology>
    </subcellularLocation>
</comment>
<sequence length="430" mass="48625">MAASSINDVVLAYEDTYRAHHKEAVIIGGCFALVAVCLSLFLILQHLRSYSNPSEQKWVVAVLFMVPVYATESIISLWNPKLSLACDILRNCYEAFALYAFGSYLIACLGCERRVVELLENESRKQLCKPLVEKAAEQDQQAQQKSFWNFFLRPCVIGKDLLTIGKFGLVQYMILKTFCAFLALLLELFGVYGDGEFKWYYGYPYITVVINFSQMWALYCLVQFYNVTHENLRPIKPLAKFISFKAIVFATWWQGVAIALLCAFRVLPKQGKVQTALQDFLICIEMAIAAVAHIFVFSAKPYHFLPVPEYGEVTTETTKAELKVEEGDKETPALLERTETQIKAPGTSIKESVQDIVLEGGQQVVEDVVLTINQAIGPMEKGVTKIQERLHQRKTDSDDNGEEESELEVEVETHVEHHVSTDESDPDLFV</sequence>
<keyword evidence="4 6" id="KW-0472">Membrane</keyword>
<accession>A0A1R3HA08</accession>
<evidence type="ECO:0000313" key="8">
    <source>
        <dbReference type="Proteomes" id="UP000188268"/>
    </source>
</evidence>